<feature type="propeptide" id="PRO_5035528133" evidence="11">
    <location>
        <begin position="1"/>
        <end position="11"/>
    </location>
</feature>
<evidence type="ECO:0000256" key="1">
    <source>
        <dbReference type="ARBA" id="ARBA00004162"/>
    </source>
</evidence>
<dbReference type="GO" id="GO:0015628">
    <property type="term" value="P:protein secretion by the type II secretion system"/>
    <property type="evidence" value="ECO:0007669"/>
    <property type="project" value="InterPro"/>
</dbReference>
<evidence type="ECO:0000313" key="13">
    <source>
        <dbReference type="Proteomes" id="UP000249134"/>
    </source>
</evidence>
<comment type="subcellular location">
    <subcellularLocation>
        <location evidence="1">Cell membrane</location>
        <topology evidence="1">Single-pass membrane protein</topology>
    </subcellularLocation>
    <subcellularLocation>
        <location evidence="2">Cell surface</location>
    </subcellularLocation>
</comment>
<evidence type="ECO:0000256" key="7">
    <source>
        <dbReference type="ARBA" id="ARBA00023136"/>
    </source>
</evidence>
<dbReference type="GO" id="GO:0009986">
    <property type="term" value="C:cell surface"/>
    <property type="evidence" value="ECO:0007669"/>
    <property type="project" value="UniProtKB-SubCell"/>
</dbReference>
<dbReference type="Gene3D" id="3.30.700.10">
    <property type="entry name" value="Glycoprotein, Type 4 Pilin"/>
    <property type="match status" value="1"/>
</dbReference>
<sequence length="104" mass="11756">MFKKLINNQKGFTLVEMMIVLLVITIILLVALPNVTNHSSTINEKGCKAYVQMLRGQVEAYRMENNVTPSVEDLKKYIKSDELVCPNGNVIEIDSKGNVTERKE</sequence>
<keyword evidence="8 10" id="KW-0178">Competence</keyword>
<dbReference type="Pfam" id="PF07963">
    <property type="entry name" value="N_methyl"/>
    <property type="match status" value="1"/>
</dbReference>
<evidence type="ECO:0000256" key="8">
    <source>
        <dbReference type="ARBA" id="ARBA00023287"/>
    </source>
</evidence>
<protein>
    <recommendedName>
        <fullName evidence="10">ComG operon protein 3</fullName>
    </recommendedName>
</protein>
<dbReference type="PIRSF" id="PIRSF029928">
    <property type="entry name" value="Late_competence_ComGC"/>
    <property type="match status" value="1"/>
</dbReference>
<keyword evidence="10" id="KW-0813">Transport</keyword>
<accession>A0A2X4YW96</accession>
<keyword evidence="3 10" id="KW-1003">Cell membrane</keyword>
<dbReference type="InterPro" id="IPR012902">
    <property type="entry name" value="N_methyl_site"/>
</dbReference>
<keyword evidence="4 11" id="KW-0488">Methylation</keyword>
<feature type="chain" id="PRO_5035528132" description="ComG operon protein 3" evidence="11">
    <location>
        <begin position="12"/>
        <end position="104"/>
    </location>
</feature>
<comment type="similarity">
    <text evidence="9 10">Belongs to the ComGC family.</text>
</comment>
<keyword evidence="6 10" id="KW-1133">Transmembrane helix</keyword>
<gene>
    <name evidence="12" type="primary">comGC</name>
    <name evidence="12" type="ORF">NCTC4824_01728</name>
</gene>
<dbReference type="NCBIfam" id="NF040999">
    <property type="entry name" value="pilin_ComGC"/>
    <property type="match status" value="1"/>
</dbReference>
<evidence type="ECO:0000256" key="2">
    <source>
        <dbReference type="ARBA" id="ARBA00004241"/>
    </source>
</evidence>
<comment type="subunit">
    <text evidence="10">Homodimer.</text>
</comment>
<dbReference type="EMBL" id="LS483476">
    <property type="protein sequence ID" value="SQI56085.1"/>
    <property type="molecule type" value="Genomic_DNA"/>
</dbReference>
<feature type="transmembrane region" description="Helical" evidence="10">
    <location>
        <begin position="12"/>
        <end position="32"/>
    </location>
</feature>
<dbReference type="SUPFAM" id="SSF54523">
    <property type="entry name" value="Pili subunits"/>
    <property type="match status" value="1"/>
</dbReference>
<dbReference type="RefSeq" id="WP_066137455.1">
    <property type="nucleotide sequence ID" value="NZ_CBCSGM010000001.1"/>
</dbReference>
<dbReference type="NCBIfam" id="TIGR02532">
    <property type="entry name" value="IV_pilin_GFxxxE"/>
    <property type="match status" value="1"/>
</dbReference>
<keyword evidence="7 10" id="KW-0472">Membrane</keyword>
<evidence type="ECO:0000256" key="6">
    <source>
        <dbReference type="ARBA" id="ARBA00022989"/>
    </source>
</evidence>
<feature type="modified residue" description="N-methylphenylalanine" evidence="11">
    <location>
        <position position="12"/>
    </location>
</feature>
<organism evidence="12 13">
    <name type="scientific">Lederbergia lenta</name>
    <name type="common">Bacillus lentus</name>
    <dbReference type="NCBI Taxonomy" id="1467"/>
    <lineage>
        <taxon>Bacteria</taxon>
        <taxon>Bacillati</taxon>
        <taxon>Bacillota</taxon>
        <taxon>Bacilli</taxon>
        <taxon>Bacillales</taxon>
        <taxon>Bacillaceae</taxon>
        <taxon>Lederbergia</taxon>
    </lineage>
</organism>
<comment type="function">
    <text evidence="10">Required for transformation and DNA binding.</text>
</comment>
<evidence type="ECO:0000256" key="4">
    <source>
        <dbReference type="ARBA" id="ARBA00022481"/>
    </source>
</evidence>
<evidence type="ECO:0000256" key="10">
    <source>
        <dbReference type="PIRNR" id="PIRNR029928"/>
    </source>
</evidence>
<dbReference type="InterPro" id="IPR045584">
    <property type="entry name" value="Pilin-like"/>
</dbReference>
<evidence type="ECO:0000256" key="11">
    <source>
        <dbReference type="PIRSR" id="PIRSR029928-50"/>
    </source>
</evidence>
<proteinExistence type="inferred from homology"/>
<name>A0A2X4YW96_LEDLE</name>
<evidence type="ECO:0000256" key="5">
    <source>
        <dbReference type="ARBA" id="ARBA00022692"/>
    </source>
</evidence>
<dbReference type="GO" id="GO:0005886">
    <property type="term" value="C:plasma membrane"/>
    <property type="evidence" value="ECO:0007669"/>
    <property type="project" value="UniProtKB-SubCell"/>
</dbReference>
<dbReference type="AlphaFoldDB" id="A0A2X4YW96"/>
<dbReference type="GO" id="GO:0030420">
    <property type="term" value="P:establishment of competence for transformation"/>
    <property type="evidence" value="ECO:0007669"/>
    <property type="project" value="UniProtKB-UniRule"/>
</dbReference>
<dbReference type="InterPro" id="IPR000983">
    <property type="entry name" value="Bac_GSPG_pilin"/>
</dbReference>
<evidence type="ECO:0000256" key="9">
    <source>
        <dbReference type="ARBA" id="ARBA00043982"/>
    </source>
</evidence>
<keyword evidence="5 10" id="KW-0812">Transmembrane</keyword>
<evidence type="ECO:0000313" key="12">
    <source>
        <dbReference type="EMBL" id="SQI56085.1"/>
    </source>
</evidence>
<dbReference type="PRINTS" id="PR00813">
    <property type="entry name" value="BCTERIALGSPG"/>
</dbReference>
<dbReference type="KEGG" id="blen:NCTC4824_01728"/>
<dbReference type="PROSITE" id="PS00409">
    <property type="entry name" value="PROKAR_NTER_METHYL"/>
    <property type="match status" value="1"/>
</dbReference>
<reference evidence="12 13" key="1">
    <citation type="submission" date="2018-06" db="EMBL/GenBank/DDBJ databases">
        <authorList>
            <consortium name="Pathogen Informatics"/>
            <person name="Doyle S."/>
        </authorList>
    </citation>
    <scope>NUCLEOTIDE SEQUENCE [LARGE SCALE GENOMIC DNA]</scope>
    <source>
        <strain evidence="12 13">NCTC4824</strain>
    </source>
</reference>
<dbReference type="Proteomes" id="UP000249134">
    <property type="component" value="Chromosome 1"/>
</dbReference>
<dbReference type="InterPro" id="IPR016940">
    <property type="entry name" value="ComGC"/>
</dbReference>
<dbReference type="STRING" id="1348624.GCA_001591545_00807"/>
<dbReference type="GO" id="GO:0015627">
    <property type="term" value="C:type II protein secretion system complex"/>
    <property type="evidence" value="ECO:0007669"/>
    <property type="project" value="InterPro"/>
</dbReference>
<keyword evidence="13" id="KW-1185">Reference proteome</keyword>
<evidence type="ECO:0000256" key="3">
    <source>
        <dbReference type="ARBA" id="ARBA00022475"/>
    </source>
</evidence>